<dbReference type="AlphaFoldDB" id="A0A4R7Q950"/>
<dbReference type="PANTHER" id="PTHR34220">
    <property type="entry name" value="SENSOR HISTIDINE KINASE YPDA"/>
    <property type="match status" value="1"/>
</dbReference>
<dbReference type="Gene3D" id="3.30.565.10">
    <property type="entry name" value="Histidine kinase-like ATPase, C-terminal domain"/>
    <property type="match status" value="1"/>
</dbReference>
<keyword evidence="1" id="KW-0802">TPR repeat</keyword>
<gene>
    <name evidence="4" type="ORF">BXY82_0680</name>
</gene>
<dbReference type="Pfam" id="PF06580">
    <property type="entry name" value="His_kinase"/>
    <property type="match status" value="1"/>
</dbReference>
<keyword evidence="2" id="KW-1133">Transmembrane helix</keyword>
<name>A0A4R7Q950_9FLAO</name>
<comment type="caution">
    <text evidence="4">The sequence shown here is derived from an EMBL/GenBank/DDBJ whole genome shotgun (WGS) entry which is preliminary data.</text>
</comment>
<dbReference type="InterPro" id="IPR019734">
    <property type="entry name" value="TPR_rpt"/>
</dbReference>
<dbReference type="PROSITE" id="PS50005">
    <property type="entry name" value="TPR"/>
    <property type="match status" value="2"/>
</dbReference>
<evidence type="ECO:0000313" key="5">
    <source>
        <dbReference type="Proteomes" id="UP000294689"/>
    </source>
</evidence>
<dbReference type="Proteomes" id="UP000294689">
    <property type="component" value="Unassembled WGS sequence"/>
</dbReference>
<accession>A0A4R7Q950</accession>
<evidence type="ECO:0000259" key="3">
    <source>
        <dbReference type="Pfam" id="PF06580"/>
    </source>
</evidence>
<reference evidence="4 5" key="1">
    <citation type="submission" date="2019-03" db="EMBL/GenBank/DDBJ databases">
        <title>Genomic Encyclopedia of Archaeal and Bacterial Type Strains, Phase II (KMG-II): from individual species to whole genera.</title>
        <authorList>
            <person name="Goeker M."/>
        </authorList>
    </citation>
    <scope>NUCLEOTIDE SEQUENCE [LARGE SCALE GENOMIC DNA]</scope>
    <source>
        <strain evidence="4 5">DSM 28135</strain>
    </source>
</reference>
<dbReference type="InterPro" id="IPR011990">
    <property type="entry name" value="TPR-like_helical_dom_sf"/>
</dbReference>
<evidence type="ECO:0000313" key="4">
    <source>
        <dbReference type="EMBL" id="TDU43270.1"/>
    </source>
</evidence>
<organism evidence="4 5">
    <name type="scientific">Gelidibacter sediminis</name>
    <dbReference type="NCBI Taxonomy" id="1608710"/>
    <lineage>
        <taxon>Bacteria</taxon>
        <taxon>Pseudomonadati</taxon>
        <taxon>Bacteroidota</taxon>
        <taxon>Flavobacteriia</taxon>
        <taxon>Flavobacteriales</taxon>
        <taxon>Flavobacteriaceae</taxon>
        <taxon>Gelidibacter</taxon>
    </lineage>
</organism>
<feature type="domain" description="Signal transduction histidine kinase internal region" evidence="3">
    <location>
        <begin position="448"/>
        <end position="526"/>
    </location>
</feature>
<keyword evidence="2" id="KW-0472">Membrane</keyword>
<proteinExistence type="predicted"/>
<sequence length="663" mass="76102">MNFKAALHNTFFRSPVLTWVMGLFFFCMGATLMAQDEAGLDVDQTLKNLQGTWPKQYEIIDSVFSKFKNDSLALKELIVKSETANALEVESYASNKLGELYRNISLYDAALEMHLNAEKLAKRAQNVQLKVISLNMIGVVYRRKDIIKAALDYHKKALDIANAVKVKTPALKASIAVSQNSMGNVYLTLKQYDLAIAQFEKSLRIEKQLGNKLGLAINYHNLGYADEAKGLLDLALINYERSLDYNEQIDSEVGRVICYNSIGQVYIKQGRYKDAKSIIEDALQKAIQLEDQFYIAFAYINLGWVQNELHLDREAEQNLKKGLEISETYGLKMSTVDAHKHLADLYKKQRNFKLAMYHFEEAIALEKTVFTERNMQYVSDIIIQYENQAKNDQIRQLANENELVKSKMQRNQTIFWLAILALAITAGTMVVINRNRQLRHEKQILTLEQDMLRSQMNPHFIFNSLNSIKLYIINNEKENAVYYLNKFSKFIRKILIASTEKEIPLEDELDTMKLYMNIENIRFSNEIRFTIDVAEDINTSNIRVPSLILQPFLENALWHGLSSKKDDKQIALKVFKENQDFVTISITDNGIGRKASALINHSRVIKRKSVGLAITKARLTNFSKRFTMGYKLEIQDLFDDHNIPIGTRVIVNIPIRATNLKSA</sequence>
<dbReference type="EMBL" id="SOBW01000007">
    <property type="protein sequence ID" value="TDU43270.1"/>
    <property type="molecule type" value="Genomic_DNA"/>
</dbReference>
<evidence type="ECO:0000256" key="2">
    <source>
        <dbReference type="SAM" id="Phobius"/>
    </source>
</evidence>
<dbReference type="GO" id="GO:0000155">
    <property type="term" value="F:phosphorelay sensor kinase activity"/>
    <property type="evidence" value="ECO:0007669"/>
    <property type="project" value="InterPro"/>
</dbReference>
<dbReference type="InterPro" id="IPR010559">
    <property type="entry name" value="Sig_transdc_His_kin_internal"/>
</dbReference>
<dbReference type="SMART" id="SM00028">
    <property type="entry name" value="TPR"/>
    <property type="match status" value="7"/>
</dbReference>
<evidence type="ECO:0000256" key="1">
    <source>
        <dbReference type="PROSITE-ProRule" id="PRU00339"/>
    </source>
</evidence>
<protein>
    <submittedName>
        <fullName evidence="4">Tetratricopeptide repeat protein</fullName>
    </submittedName>
</protein>
<dbReference type="InterPro" id="IPR036890">
    <property type="entry name" value="HATPase_C_sf"/>
</dbReference>
<feature type="repeat" description="TPR" evidence="1">
    <location>
        <begin position="176"/>
        <end position="209"/>
    </location>
</feature>
<dbReference type="InterPro" id="IPR050640">
    <property type="entry name" value="Bact_2-comp_sensor_kinase"/>
</dbReference>
<dbReference type="PANTHER" id="PTHR34220:SF7">
    <property type="entry name" value="SENSOR HISTIDINE KINASE YPDA"/>
    <property type="match status" value="1"/>
</dbReference>
<dbReference type="Gene3D" id="1.25.40.10">
    <property type="entry name" value="Tetratricopeptide repeat domain"/>
    <property type="match status" value="3"/>
</dbReference>
<dbReference type="OrthoDB" id="6190788at2"/>
<feature type="repeat" description="TPR" evidence="1">
    <location>
        <begin position="336"/>
        <end position="369"/>
    </location>
</feature>
<keyword evidence="2" id="KW-0812">Transmembrane</keyword>
<dbReference type="SUPFAM" id="SSF55874">
    <property type="entry name" value="ATPase domain of HSP90 chaperone/DNA topoisomerase II/histidine kinase"/>
    <property type="match status" value="1"/>
</dbReference>
<feature type="transmembrane region" description="Helical" evidence="2">
    <location>
        <begin position="414"/>
        <end position="432"/>
    </location>
</feature>
<keyword evidence="5" id="KW-1185">Reference proteome</keyword>
<dbReference type="SUPFAM" id="SSF48452">
    <property type="entry name" value="TPR-like"/>
    <property type="match status" value="2"/>
</dbReference>
<dbReference type="Pfam" id="PF13424">
    <property type="entry name" value="TPR_12"/>
    <property type="match status" value="2"/>
</dbReference>
<dbReference type="GO" id="GO:0016020">
    <property type="term" value="C:membrane"/>
    <property type="evidence" value="ECO:0007669"/>
    <property type="project" value="InterPro"/>
</dbReference>